<keyword evidence="3" id="KW-1185">Reference proteome</keyword>
<dbReference type="KEGG" id="lmd:METH_11410"/>
<sequence length="192" mass="20957">MSKNEPFRVAVIGCSWLAAEVLRRLAGEGYALALLTEPEDKAAKAAAEALGIPCAVKPRRLPLLSADLPWRPDLVVSVHSFRIVPPWFIEWSRLGAIGYHPSLLPEYKGRHAIRDCLADGRRITGGSVYWLSAEIDGGPVVAADGRRLRRAVQVLPGESALQLWRRALAPLGARLILTAVKANSCNERLTPL</sequence>
<dbReference type="HOGENOM" id="CLU_118090_0_0_5"/>
<dbReference type="PATRIC" id="fig|999552.6.peg.2274"/>
<dbReference type="Proteomes" id="UP000018780">
    <property type="component" value="Chromosome"/>
</dbReference>
<evidence type="ECO:0000259" key="1">
    <source>
        <dbReference type="Pfam" id="PF00551"/>
    </source>
</evidence>
<protein>
    <recommendedName>
        <fullName evidence="1">Formyl transferase N-terminal domain-containing protein</fullName>
    </recommendedName>
</protein>
<name>V9VWF2_9RHOB</name>
<evidence type="ECO:0000313" key="2">
    <source>
        <dbReference type="EMBL" id="AHD03101.1"/>
    </source>
</evidence>
<feature type="domain" description="Formyl transferase N-terminal" evidence="1">
    <location>
        <begin position="70"/>
        <end position="167"/>
    </location>
</feature>
<reference evidence="2 3" key="1">
    <citation type="submission" date="2013-09" db="EMBL/GenBank/DDBJ databases">
        <authorList>
            <consortium name="DOE Joint Genome Institute"/>
            <person name="Klenk H.-P."/>
            <person name="Huntemann M."/>
            <person name="Han J."/>
            <person name="Chen A."/>
            <person name="Kyrpides N."/>
            <person name="Mavromatis K."/>
            <person name="Markowitz V."/>
            <person name="Palaniappan K."/>
            <person name="Ivanova N."/>
            <person name="Schaumberg A."/>
            <person name="Pati A."/>
            <person name="Liolios K."/>
            <person name="Nordberg H.P."/>
            <person name="Cantor M.N."/>
            <person name="Hua S.X."/>
            <person name="Woyke T."/>
        </authorList>
    </citation>
    <scope>NUCLEOTIDE SEQUENCE [LARGE SCALE GENOMIC DNA]</scope>
    <source>
        <strain evidence="2 3">DSM 14336</strain>
    </source>
</reference>
<accession>V9VWF2</accession>
<dbReference type="InterPro" id="IPR002376">
    <property type="entry name" value="Formyl_transf_N"/>
</dbReference>
<organism evidence="2 3">
    <name type="scientific">Leisingera methylohalidivorans DSM 14336</name>
    <dbReference type="NCBI Taxonomy" id="999552"/>
    <lineage>
        <taxon>Bacteria</taxon>
        <taxon>Pseudomonadati</taxon>
        <taxon>Pseudomonadota</taxon>
        <taxon>Alphaproteobacteria</taxon>
        <taxon>Rhodobacterales</taxon>
        <taxon>Roseobacteraceae</taxon>
        <taxon>Leisingera</taxon>
    </lineage>
</organism>
<dbReference type="PANTHER" id="PTHR11138:SF5">
    <property type="entry name" value="METHIONYL-TRNA FORMYLTRANSFERASE, MITOCHONDRIAL"/>
    <property type="match status" value="1"/>
</dbReference>
<dbReference type="Pfam" id="PF00551">
    <property type="entry name" value="Formyl_trans_N"/>
    <property type="match status" value="1"/>
</dbReference>
<dbReference type="SUPFAM" id="SSF53328">
    <property type="entry name" value="Formyltransferase"/>
    <property type="match status" value="1"/>
</dbReference>
<dbReference type="EMBL" id="CP006773">
    <property type="protein sequence ID" value="AHD03101.1"/>
    <property type="molecule type" value="Genomic_DNA"/>
</dbReference>
<dbReference type="GO" id="GO:0004479">
    <property type="term" value="F:methionyl-tRNA formyltransferase activity"/>
    <property type="evidence" value="ECO:0007669"/>
    <property type="project" value="TreeGrafter"/>
</dbReference>
<dbReference type="OrthoDB" id="5355061at2"/>
<dbReference type="Gene3D" id="3.40.50.170">
    <property type="entry name" value="Formyl transferase, N-terminal domain"/>
    <property type="match status" value="1"/>
</dbReference>
<dbReference type="InterPro" id="IPR036477">
    <property type="entry name" value="Formyl_transf_N_sf"/>
</dbReference>
<evidence type="ECO:0000313" key="3">
    <source>
        <dbReference type="Proteomes" id="UP000018780"/>
    </source>
</evidence>
<gene>
    <name evidence="2" type="ORF">METH_11410</name>
</gene>
<dbReference type="PANTHER" id="PTHR11138">
    <property type="entry name" value="METHIONYL-TRNA FORMYLTRANSFERASE"/>
    <property type="match status" value="1"/>
</dbReference>
<proteinExistence type="predicted"/>
<dbReference type="AlphaFoldDB" id="V9VWF2"/>
<dbReference type="STRING" id="999552.METH_11410"/>